<evidence type="ECO:0000313" key="1">
    <source>
        <dbReference type="EMBL" id="UOE32930.1"/>
    </source>
</evidence>
<dbReference type="Proteomes" id="UP000831390">
    <property type="component" value="Chromosome"/>
</dbReference>
<proteinExistence type="predicted"/>
<organism evidence="1 2">
    <name type="scientific">Hymenobacter monticola</name>
    <dbReference type="NCBI Taxonomy" id="1705399"/>
    <lineage>
        <taxon>Bacteria</taxon>
        <taxon>Pseudomonadati</taxon>
        <taxon>Bacteroidota</taxon>
        <taxon>Cytophagia</taxon>
        <taxon>Cytophagales</taxon>
        <taxon>Hymenobacteraceae</taxon>
        <taxon>Hymenobacter</taxon>
    </lineage>
</organism>
<reference evidence="1 2" key="1">
    <citation type="submission" date="2022-03" db="EMBL/GenBank/DDBJ databases">
        <title>Hymenobactersp. isolated from the air.</title>
        <authorList>
            <person name="Won M."/>
            <person name="Kwon S.-W."/>
        </authorList>
    </citation>
    <scope>NUCLEOTIDE SEQUENCE [LARGE SCALE GENOMIC DNA]</scope>
    <source>
        <strain evidence="1 2">KACC 22596</strain>
    </source>
</reference>
<evidence type="ECO:0000313" key="2">
    <source>
        <dbReference type="Proteomes" id="UP000831390"/>
    </source>
</evidence>
<name>A0ABY4B199_9BACT</name>
<protein>
    <recommendedName>
        <fullName evidence="3">Phage repressor protein</fullName>
    </recommendedName>
</protein>
<evidence type="ECO:0008006" key="3">
    <source>
        <dbReference type="Google" id="ProtNLM"/>
    </source>
</evidence>
<accession>A0ABY4B199</accession>
<keyword evidence="2" id="KW-1185">Reference proteome</keyword>
<dbReference type="RefSeq" id="WP_243512309.1">
    <property type="nucleotide sequence ID" value="NZ_CP094534.1"/>
</dbReference>
<sequence>MGKFSVATRKFFLWFRIDAVSNARFADSERTVTAPRVTGCPPDASKSVSSYFYGMKNFKMERLVKGESFVTKEKGHSMVPLIKSNQEHRLAPTTWEEVVVGDIVYCKVSGRFFTHLVKAKNADKGCQIGNNKGHINGWTKQVYGKVVEVL</sequence>
<dbReference type="EMBL" id="CP094534">
    <property type="protein sequence ID" value="UOE32930.1"/>
    <property type="molecule type" value="Genomic_DNA"/>
</dbReference>
<gene>
    <name evidence="1" type="ORF">MTP16_17580</name>
</gene>